<dbReference type="InterPro" id="IPR001539">
    <property type="entry name" value="Peptidase_U32"/>
</dbReference>
<dbReference type="GO" id="GO:0008233">
    <property type="term" value="F:peptidase activity"/>
    <property type="evidence" value="ECO:0007669"/>
    <property type="project" value="UniProtKB-KW"/>
</dbReference>
<evidence type="ECO:0000256" key="3">
    <source>
        <dbReference type="ARBA" id="ARBA00038374"/>
    </source>
</evidence>
<evidence type="ECO:0000313" key="5">
    <source>
        <dbReference type="Proteomes" id="UP000243338"/>
    </source>
</evidence>
<dbReference type="PROSITE" id="PS01276">
    <property type="entry name" value="PEPTIDASE_U32"/>
    <property type="match status" value="1"/>
</dbReference>
<dbReference type="SUPFAM" id="SSF50447">
    <property type="entry name" value="Translation proteins"/>
    <property type="match status" value="1"/>
</dbReference>
<evidence type="ECO:0000313" key="4">
    <source>
        <dbReference type="EMBL" id="SES67430.1"/>
    </source>
</evidence>
<dbReference type="Proteomes" id="UP000243338">
    <property type="component" value="Unassembled WGS sequence"/>
</dbReference>
<gene>
    <name evidence="4" type="ORF">SAMN04488587_0500</name>
</gene>
<dbReference type="AlphaFoldDB" id="A0A1H9YEU8"/>
<dbReference type="Pfam" id="PF01136">
    <property type="entry name" value="Peptidase_U32"/>
    <property type="match status" value="1"/>
</dbReference>
<dbReference type="EMBL" id="FOHQ01000001">
    <property type="protein sequence ID" value="SES67430.1"/>
    <property type="molecule type" value="Genomic_DNA"/>
</dbReference>
<keyword evidence="5" id="KW-1185">Reference proteome</keyword>
<evidence type="ECO:0000256" key="1">
    <source>
        <dbReference type="ARBA" id="ARBA00022670"/>
    </source>
</evidence>
<keyword evidence="2" id="KW-0378">Hydrolase</keyword>
<dbReference type="GO" id="GO:0006508">
    <property type="term" value="P:proteolysis"/>
    <property type="evidence" value="ECO:0007669"/>
    <property type="project" value="UniProtKB-KW"/>
</dbReference>
<dbReference type="OrthoDB" id="51464at2157"/>
<sequence>MDQPDKSVKIPELMMGVKNRAALSACKDHADGVYFSIDRFSLRARACDITLDDLNSFVTDVKEQGMNAYLALNTVIYPDDLPELEDVIEAVASSDVDAVIAWDPAVITKAVDAGLRVHISTQANVSNWQAANFYASLGASRVVLARELSLEQIKTIRQNTDTELEVFIHGAMCQAISGRCYLSAYILGKSGNCGECSQPCRWGWKLVGEDGSEVDVEGKYLLSARDLCMIEHIPELIDAGVDAFKVEGRLRDTRYTSTVSRCYREALDAYRDGTYGREKAAGWKEEMASVFNRGFSTGFYFGVPGPDGMYVEQDMNVSVVKRQAVGVVTNYYRKQGAAEIRLMESGLEVGDDIIIEGKNTYLEQKVTELRNDDGPARRAEPGDEVGLAVEDKVRENDRVYRLEVPD</sequence>
<protein>
    <submittedName>
        <fullName evidence="4">Putative protease</fullName>
    </submittedName>
</protein>
<comment type="similarity">
    <text evidence="3">Belongs to the peptidase U32 family.</text>
</comment>
<proteinExistence type="inferred from homology"/>
<dbReference type="InterPro" id="IPR009000">
    <property type="entry name" value="Transl_B-barrel_sf"/>
</dbReference>
<dbReference type="PANTHER" id="PTHR30217">
    <property type="entry name" value="PEPTIDASE U32 FAMILY"/>
    <property type="match status" value="1"/>
</dbReference>
<evidence type="ECO:0000256" key="2">
    <source>
        <dbReference type="ARBA" id="ARBA00022801"/>
    </source>
</evidence>
<dbReference type="PANTHER" id="PTHR30217:SF6">
    <property type="entry name" value="TRNA HYDROXYLATION PROTEIN P"/>
    <property type="match status" value="1"/>
</dbReference>
<keyword evidence="1 4" id="KW-0645">Protease</keyword>
<reference evidence="5" key="1">
    <citation type="submission" date="2016-10" db="EMBL/GenBank/DDBJ databases">
        <authorList>
            <person name="Varghese N."/>
            <person name="Submissions S."/>
        </authorList>
    </citation>
    <scope>NUCLEOTIDE SEQUENCE [LARGE SCALE GENOMIC DNA]</scope>
    <source>
        <strain evidence="5">SLH 33</strain>
    </source>
</reference>
<organism evidence="4 5">
    <name type="scientific">Methanococcoides vulcani</name>
    <dbReference type="NCBI Taxonomy" id="1353158"/>
    <lineage>
        <taxon>Archaea</taxon>
        <taxon>Methanobacteriati</taxon>
        <taxon>Methanobacteriota</taxon>
        <taxon>Stenosarchaea group</taxon>
        <taxon>Methanomicrobia</taxon>
        <taxon>Methanosarcinales</taxon>
        <taxon>Methanosarcinaceae</taxon>
        <taxon>Methanococcoides</taxon>
    </lineage>
</organism>
<accession>A0A1H9YEU8</accession>
<dbReference type="STRING" id="1353158.SAMN04488587_0500"/>
<name>A0A1H9YEU8_9EURY</name>
<dbReference type="RefSeq" id="WP_091688652.1">
    <property type="nucleotide sequence ID" value="NZ_CAAGSJ010000003.1"/>
</dbReference>
<dbReference type="InterPro" id="IPR051454">
    <property type="entry name" value="RNA/ubiquinone_mod_enzymes"/>
</dbReference>